<name>A0ACD0P174_9BASI</name>
<dbReference type="Proteomes" id="UP000245626">
    <property type="component" value="Unassembled WGS sequence"/>
</dbReference>
<reference evidence="1 2" key="1">
    <citation type="journal article" date="2018" name="Mol. Biol. Evol.">
        <title>Broad Genomic Sampling Reveals a Smut Pathogenic Ancestry of the Fungal Clade Ustilaginomycotina.</title>
        <authorList>
            <person name="Kijpornyongpan T."/>
            <person name="Mondo S.J."/>
            <person name="Barry K."/>
            <person name="Sandor L."/>
            <person name="Lee J."/>
            <person name="Lipzen A."/>
            <person name="Pangilinan J."/>
            <person name="LaButti K."/>
            <person name="Hainaut M."/>
            <person name="Henrissat B."/>
            <person name="Grigoriev I.V."/>
            <person name="Spatafora J.W."/>
            <person name="Aime M.C."/>
        </authorList>
    </citation>
    <scope>NUCLEOTIDE SEQUENCE [LARGE SCALE GENOMIC DNA]</scope>
    <source>
        <strain evidence="1 2">SA 807</strain>
    </source>
</reference>
<sequence>MVRERRSRQSQCERARARARKPRSSKDTRPHPPLDPRLARRSHYTQPIRLIFLLGQLHHSLSTTANLLRERETKKKESAVDSTQPPHGPPFYPNFSITLNRTLSLQPLHHRPSSLLASLPAKLTSIPFSPSPRPTTTPTLYHPPRPSPLEVSS</sequence>
<keyword evidence="2" id="KW-1185">Reference proteome</keyword>
<accession>A0ACD0P174</accession>
<proteinExistence type="predicted"/>
<evidence type="ECO:0000313" key="1">
    <source>
        <dbReference type="EMBL" id="PWN51771.1"/>
    </source>
</evidence>
<protein>
    <submittedName>
        <fullName evidence="1">Uncharacterized protein</fullName>
    </submittedName>
</protein>
<dbReference type="EMBL" id="KZ819818">
    <property type="protein sequence ID" value="PWN51771.1"/>
    <property type="molecule type" value="Genomic_DNA"/>
</dbReference>
<organism evidence="1 2">
    <name type="scientific">Violaceomyces palustris</name>
    <dbReference type="NCBI Taxonomy" id="1673888"/>
    <lineage>
        <taxon>Eukaryota</taxon>
        <taxon>Fungi</taxon>
        <taxon>Dikarya</taxon>
        <taxon>Basidiomycota</taxon>
        <taxon>Ustilaginomycotina</taxon>
        <taxon>Ustilaginomycetes</taxon>
        <taxon>Violaceomycetales</taxon>
        <taxon>Violaceomycetaceae</taxon>
        <taxon>Violaceomyces</taxon>
    </lineage>
</organism>
<gene>
    <name evidence="1" type="ORF">IE53DRAFT_36982</name>
</gene>
<evidence type="ECO:0000313" key="2">
    <source>
        <dbReference type="Proteomes" id="UP000245626"/>
    </source>
</evidence>